<evidence type="ECO:0000313" key="6">
    <source>
        <dbReference type="EnsemblMetazoa" id="RPRC005544-PA"/>
    </source>
</evidence>
<dbReference type="Proteomes" id="UP000015103">
    <property type="component" value="Unassembled WGS sequence"/>
</dbReference>
<comment type="similarity">
    <text evidence="2">Belongs to the G-protein coupled receptor 2 family. Mth subfamily.</text>
</comment>
<dbReference type="GO" id="GO:0004930">
    <property type="term" value="F:G protein-coupled receptor activity"/>
    <property type="evidence" value="ECO:0007669"/>
    <property type="project" value="UniProtKB-KW"/>
</dbReference>
<dbReference type="InterPro" id="IPR036272">
    <property type="entry name" value="Methuselah_N_sf"/>
</dbReference>
<name>T1HNC0_RHOPR</name>
<evidence type="ECO:0000313" key="7">
    <source>
        <dbReference type="Proteomes" id="UP000015103"/>
    </source>
</evidence>
<dbReference type="AlphaFoldDB" id="T1HNC0"/>
<evidence type="ECO:0000256" key="1">
    <source>
        <dbReference type="ARBA" id="ARBA00004141"/>
    </source>
</evidence>
<evidence type="ECO:0000256" key="3">
    <source>
        <dbReference type="ARBA" id="ARBA00023040"/>
    </source>
</evidence>
<evidence type="ECO:0000256" key="2">
    <source>
        <dbReference type="ARBA" id="ARBA00008979"/>
    </source>
</evidence>
<dbReference type="GO" id="GO:0016020">
    <property type="term" value="C:membrane"/>
    <property type="evidence" value="ECO:0007669"/>
    <property type="project" value="UniProtKB-SubCell"/>
</dbReference>
<proteinExistence type="inferred from homology"/>
<dbReference type="EMBL" id="ACPB03015114">
    <property type="status" value="NOT_ANNOTATED_CDS"/>
    <property type="molecule type" value="Genomic_DNA"/>
</dbReference>
<sequence>MALKKMRRPIPWQEKLWLRFFLFQEFRASHLARFFFCIQCPLRTEDYRVCFVLALWHLSSLCIQIIFSYLPLNGAESSTFPHMSFNLRKCCPNDQAFNLDGVCINLIQNFTLPEAFQNQSKHIDRILPDHKPSCEVFLLTPEDNYTIISTGQLILDSVVFELDRYCIEYIDDYYDIALPLLCFQNSQDSLAFLLYSSAIVQSIKIRHVLLCKIFRH</sequence>
<keyword evidence="3" id="KW-0297">G-protein coupled receptor</keyword>
<dbReference type="InParanoid" id="T1HNC0"/>
<dbReference type="EMBL" id="ACPB03015113">
    <property type="status" value="NOT_ANNOTATED_CDS"/>
    <property type="molecule type" value="Genomic_DNA"/>
</dbReference>
<organism evidence="6 7">
    <name type="scientific">Rhodnius prolixus</name>
    <name type="common">Triatomid bug</name>
    <dbReference type="NCBI Taxonomy" id="13249"/>
    <lineage>
        <taxon>Eukaryota</taxon>
        <taxon>Metazoa</taxon>
        <taxon>Ecdysozoa</taxon>
        <taxon>Arthropoda</taxon>
        <taxon>Hexapoda</taxon>
        <taxon>Insecta</taxon>
        <taxon>Pterygota</taxon>
        <taxon>Neoptera</taxon>
        <taxon>Paraneoptera</taxon>
        <taxon>Hemiptera</taxon>
        <taxon>Heteroptera</taxon>
        <taxon>Panheteroptera</taxon>
        <taxon>Cimicomorpha</taxon>
        <taxon>Reduviidae</taxon>
        <taxon>Triatominae</taxon>
        <taxon>Rhodnius</taxon>
    </lineage>
</organism>
<dbReference type="VEuPathDB" id="VectorBase:RPRC005544"/>
<keyword evidence="4" id="KW-0675">Receptor</keyword>
<dbReference type="EnsemblMetazoa" id="RPRC005544-RA">
    <property type="protein sequence ID" value="RPRC005544-PA"/>
    <property type="gene ID" value="RPRC005544"/>
</dbReference>
<comment type="subcellular location">
    <subcellularLocation>
        <location evidence="1">Membrane</location>
        <topology evidence="1">Multi-pass membrane protein</topology>
    </subcellularLocation>
</comment>
<evidence type="ECO:0008006" key="8">
    <source>
        <dbReference type="Google" id="ProtNLM"/>
    </source>
</evidence>
<accession>T1HNC0</accession>
<reference evidence="6" key="1">
    <citation type="submission" date="2015-05" db="UniProtKB">
        <authorList>
            <consortium name="EnsemblMetazoa"/>
        </authorList>
    </citation>
    <scope>IDENTIFICATION</scope>
</reference>
<evidence type="ECO:0000256" key="5">
    <source>
        <dbReference type="ARBA" id="ARBA00023224"/>
    </source>
</evidence>
<evidence type="ECO:0000256" key="4">
    <source>
        <dbReference type="ARBA" id="ARBA00023170"/>
    </source>
</evidence>
<dbReference type="HOGENOM" id="CLU_1280569_0_0_1"/>
<keyword evidence="5" id="KW-0807">Transducer</keyword>
<keyword evidence="7" id="KW-1185">Reference proteome</keyword>
<dbReference type="SUPFAM" id="SSF63877">
    <property type="entry name" value="Methuselah ectodomain"/>
    <property type="match status" value="1"/>
</dbReference>
<protein>
    <recommendedName>
        <fullName evidence="8">Methuselah N-terminal domain-containing protein</fullName>
    </recommendedName>
</protein>